<evidence type="ECO:0000313" key="3">
    <source>
        <dbReference type="Proteomes" id="UP000076848"/>
    </source>
</evidence>
<keyword evidence="3" id="KW-1185">Reference proteome</keyword>
<evidence type="ECO:0000256" key="1">
    <source>
        <dbReference type="SAM" id="MobiDB-lite"/>
    </source>
</evidence>
<gene>
    <name evidence="2" type="ORF">SAMEA3906486_03336</name>
</gene>
<organism evidence="2 3">
    <name type="scientific">Bordetella ansorpii</name>
    <dbReference type="NCBI Taxonomy" id="288768"/>
    <lineage>
        <taxon>Bacteria</taxon>
        <taxon>Pseudomonadati</taxon>
        <taxon>Pseudomonadota</taxon>
        <taxon>Betaproteobacteria</taxon>
        <taxon>Burkholderiales</taxon>
        <taxon>Alcaligenaceae</taxon>
        <taxon>Bordetella</taxon>
    </lineage>
</organism>
<dbReference type="AlphaFoldDB" id="A0A157SKR3"/>
<dbReference type="STRING" id="288768.SAMEA3906486_03336"/>
<dbReference type="EMBL" id="FKIF01000007">
    <property type="protein sequence ID" value="SAI71069.1"/>
    <property type="molecule type" value="Genomic_DNA"/>
</dbReference>
<sequence length="808" mass="86519">MAVYSIDCTFPDAHTPLSNATGGWDVIYALKYSTINTHLAQSAPWLQIDFGGGDALLYSVADDYQLEGVVTGLEVARGAAGQELFFRLSIEDAVLSDASTGDPERTYSLIEVLIRVVLKISQTGTAGLRTLGVDVDATPTVVSVTSPDAAMLPPDVHQIMSWLCQDAFVQSMFKMDIMEVYDHDYARSVNIPWALPKAFRYATADLVNPADDGVLAVLGSVSGDLTGLSAEINPLAIPVDGDINAVVLLNPALVSRSTFLEAFNHQLGSAMLGTMSYDPATGSITNDNALTLYYVRAADDSISLLDANSAISSTAAKYPASVPAKTLRFTIGNNAITAGITSMTIDMDGYSILLSVQYDFQIMANGDDLDIVLAGEPKITARQISLPQDTKATWVNYVGMFVGIVASELIAVGVDYVGNLTGKALTKARINELALDFLAANEAAIASNRPVEMSLGLLRKAGVAHNGVNRPALALTTEQRMRTRFPKSSEFVVPAVRPGGYMQLEMAPLPRARIMQGGAIIRGRRAMGPQVRVRRPAPQQGPGPQARAAQRAAQRTIYGGLERLRASVAAMCPPAVHEELVARVNQKLGVANVMNPDTIRRMRPETAQAAYGHMVDVLNESFQSGKLSDGHYLRLVSEMRALFDPQGRGLHLLDDSHLPSHVYATVGGTIHEVPPGIAREVSLGLADGRGGYALPNVRRFIEEAPRPTSMKLAGYLMYFAGLAAGQAGSTFAQNAVESWFPSQERKDIDALNNPDRMNEPTNVFLKTVNFPLMRRPDGDASAPAPKAVLRSAAVNGALILGVSISNPA</sequence>
<proteinExistence type="predicted"/>
<feature type="region of interest" description="Disordered" evidence="1">
    <location>
        <begin position="529"/>
        <end position="550"/>
    </location>
</feature>
<protein>
    <submittedName>
        <fullName evidence="2">Clostridium P-47 protein</fullName>
    </submittedName>
</protein>
<accession>A0A157SKR3</accession>
<reference evidence="2 3" key="1">
    <citation type="submission" date="2016-04" db="EMBL/GenBank/DDBJ databases">
        <authorList>
            <consortium name="Pathogen Informatics"/>
        </authorList>
    </citation>
    <scope>NUCLEOTIDE SEQUENCE [LARGE SCALE GENOMIC DNA]</scope>
    <source>
        <strain evidence="2 3">H050680373</strain>
    </source>
</reference>
<dbReference type="OrthoDB" id="8642183at2"/>
<evidence type="ECO:0000313" key="2">
    <source>
        <dbReference type="EMBL" id="SAI71069.1"/>
    </source>
</evidence>
<dbReference type="Proteomes" id="UP000076848">
    <property type="component" value="Unassembled WGS sequence"/>
</dbReference>
<dbReference type="RefSeq" id="WP_066129318.1">
    <property type="nucleotide sequence ID" value="NZ_FKIF01000007.1"/>
</dbReference>
<name>A0A157SKR3_9BORD</name>